<dbReference type="SUPFAM" id="SSF56112">
    <property type="entry name" value="Protein kinase-like (PK-like)"/>
    <property type="match status" value="1"/>
</dbReference>
<accession>A0A841BK59</accession>
<reference evidence="2 3" key="1">
    <citation type="submission" date="2020-08" db="EMBL/GenBank/DDBJ databases">
        <title>Sequencing the genomes of 1000 actinobacteria strains.</title>
        <authorList>
            <person name="Klenk H.-P."/>
        </authorList>
    </citation>
    <scope>NUCLEOTIDE SEQUENCE [LARGE SCALE GENOMIC DNA]</scope>
    <source>
        <strain evidence="2 3">DSM 45362</strain>
    </source>
</reference>
<keyword evidence="2" id="KW-0418">Kinase</keyword>
<evidence type="ECO:0000313" key="2">
    <source>
        <dbReference type="EMBL" id="MBB5867200.1"/>
    </source>
</evidence>
<dbReference type="Gene3D" id="3.90.1200.10">
    <property type="match status" value="1"/>
</dbReference>
<protein>
    <submittedName>
        <fullName evidence="2">Ser/Thr protein kinase RdoA (MazF antagonist)</fullName>
    </submittedName>
</protein>
<dbReference type="AlphaFoldDB" id="A0A841BK59"/>
<dbReference type="Proteomes" id="UP000587527">
    <property type="component" value="Unassembled WGS sequence"/>
</dbReference>
<evidence type="ECO:0000259" key="1">
    <source>
        <dbReference type="Pfam" id="PF01636"/>
    </source>
</evidence>
<sequence length="276" mass="30431">MVRPEYALTPAVRAALPELPWHLPAQRLGLGEESAAYRLGDVVVRVGPVWRTDAEILWFGELAATARTFVPEAIAPLRAPVRVGGHPVTVWPFVEGEPTRRGNPQSRAQAARILAGIHAALATAPGTRVTAMTQADAADLHDPELDAWIAEFDRAGGRVQALHGDFWPGNSLTSADGRIVAVLDWDDAWVQRRERELAHAAWEWGDGLDTGSLDGVREFLAAYGEHGLDEVALRQLIRERLRFEIRYARSRPEVLDDDDLVYHADQAAAFHALRPS</sequence>
<keyword evidence="2" id="KW-0808">Transferase</keyword>
<dbReference type="EMBL" id="JACHMN010000001">
    <property type="protein sequence ID" value="MBB5867200.1"/>
    <property type="molecule type" value="Genomic_DNA"/>
</dbReference>
<proteinExistence type="predicted"/>
<dbReference type="RefSeq" id="WP_184831649.1">
    <property type="nucleotide sequence ID" value="NZ_JACHMN010000001.1"/>
</dbReference>
<dbReference type="InterPro" id="IPR002575">
    <property type="entry name" value="Aminoglycoside_PTrfase"/>
</dbReference>
<evidence type="ECO:0000313" key="3">
    <source>
        <dbReference type="Proteomes" id="UP000587527"/>
    </source>
</evidence>
<feature type="domain" description="Aminoglycoside phosphotransferase" evidence="1">
    <location>
        <begin position="26"/>
        <end position="220"/>
    </location>
</feature>
<gene>
    <name evidence="2" type="ORF">F4553_000579</name>
</gene>
<comment type="caution">
    <text evidence="2">The sequence shown here is derived from an EMBL/GenBank/DDBJ whole genome shotgun (WGS) entry which is preliminary data.</text>
</comment>
<keyword evidence="3" id="KW-1185">Reference proteome</keyword>
<dbReference type="PANTHER" id="PTHR21310">
    <property type="entry name" value="AMINOGLYCOSIDE PHOSPHOTRANSFERASE-RELATED-RELATED"/>
    <property type="match status" value="1"/>
</dbReference>
<dbReference type="GO" id="GO:0016301">
    <property type="term" value="F:kinase activity"/>
    <property type="evidence" value="ECO:0007669"/>
    <property type="project" value="UniProtKB-KW"/>
</dbReference>
<dbReference type="Pfam" id="PF01636">
    <property type="entry name" value="APH"/>
    <property type="match status" value="1"/>
</dbReference>
<organism evidence="2 3">
    <name type="scientific">Allocatelliglobosispora scoriae</name>
    <dbReference type="NCBI Taxonomy" id="643052"/>
    <lineage>
        <taxon>Bacteria</taxon>
        <taxon>Bacillati</taxon>
        <taxon>Actinomycetota</taxon>
        <taxon>Actinomycetes</taxon>
        <taxon>Micromonosporales</taxon>
        <taxon>Micromonosporaceae</taxon>
        <taxon>Allocatelliglobosispora</taxon>
    </lineage>
</organism>
<dbReference type="InterPro" id="IPR011009">
    <property type="entry name" value="Kinase-like_dom_sf"/>
</dbReference>
<name>A0A841BK59_9ACTN</name>
<dbReference type="InterPro" id="IPR051678">
    <property type="entry name" value="AGP_Transferase"/>
</dbReference>